<dbReference type="AlphaFoldDB" id="A0A0E9S9J6"/>
<proteinExistence type="predicted"/>
<accession>A0A0E9S9J6</accession>
<sequence length="43" mass="4922">MNAHQSFDAICSHLTLLHFTTAWVEVKRAPFYIPRIGASSQLY</sequence>
<dbReference type="EMBL" id="GBXM01071237">
    <property type="protein sequence ID" value="JAH37340.1"/>
    <property type="molecule type" value="Transcribed_RNA"/>
</dbReference>
<reference evidence="1" key="2">
    <citation type="journal article" date="2015" name="Fish Shellfish Immunol.">
        <title>Early steps in the European eel (Anguilla anguilla)-Vibrio vulnificus interaction in the gills: Role of the RtxA13 toxin.</title>
        <authorList>
            <person name="Callol A."/>
            <person name="Pajuelo D."/>
            <person name="Ebbesson L."/>
            <person name="Teles M."/>
            <person name="MacKenzie S."/>
            <person name="Amaro C."/>
        </authorList>
    </citation>
    <scope>NUCLEOTIDE SEQUENCE</scope>
</reference>
<evidence type="ECO:0000313" key="1">
    <source>
        <dbReference type="EMBL" id="JAH37340.1"/>
    </source>
</evidence>
<reference evidence="1" key="1">
    <citation type="submission" date="2014-11" db="EMBL/GenBank/DDBJ databases">
        <authorList>
            <person name="Amaro Gonzalez C."/>
        </authorList>
    </citation>
    <scope>NUCLEOTIDE SEQUENCE</scope>
</reference>
<protein>
    <submittedName>
        <fullName evidence="1">Uncharacterized protein</fullName>
    </submittedName>
</protein>
<name>A0A0E9S9J6_ANGAN</name>
<organism evidence="1">
    <name type="scientific">Anguilla anguilla</name>
    <name type="common">European freshwater eel</name>
    <name type="synonym">Muraena anguilla</name>
    <dbReference type="NCBI Taxonomy" id="7936"/>
    <lineage>
        <taxon>Eukaryota</taxon>
        <taxon>Metazoa</taxon>
        <taxon>Chordata</taxon>
        <taxon>Craniata</taxon>
        <taxon>Vertebrata</taxon>
        <taxon>Euteleostomi</taxon>
        <taxon>Actinopterygii</taxon>
        <taxon>Neopterygii</taxon>
        <taxon>Teleostei</taxon>
        <taxon>Anguilliformes</taxon>
        <taxon>Anguillidae</taxon>
        <taxon>Anguilla</taxon>
    </lineage>
</organism>